<dbReference type="Pfam" id="PF02281">
    <property type="entry name" value="Dimer_Tnp_Tn5"/>
    <property type="match status" value="1"/>
</dbReference>
<dbReference type="InterPro" id="IPR014737">
    <property type="entry name" value="Transposase_Tn5-like_C"/>
</dbReference>
<name>A0A084SSH1_9BACT</name>
<dbReference type="Gene3D" id="1.10.246.40">
    <property type="entry name" value="Tn5 transposase, domain 1"/>
    <property type="match status" value="1"/>
</dbReference>
<evidence type="ECO:0008006" key="6">
    <source>
        <dbReference type="Google" id="ProtNLM"/>
    </source>
</evidence>
<dbReference type="PANTHER" id="PTHR37319">
    <property type="entry name" value="TRANSPOSASE"/>
    <property type="match status" value="1"/>
</dbReference>
<dbReference type="Gene3D" id="3.90.350.10">
    <property type="entry name" value="Transposase Inhibitor Protein From Tn5, Chain A, domain 1"/>
    <property type="match status" value="1"/>
</dbReference>
<dbReference type="SUPFAM" id="SSF53098">
    <property type="entry name" value="Ribonuclease H-like"/>
    <property type="match status" value="1"/>
</dbReference>
<evidence type="ECO:0000259" key="3">
    <source>
        <dbReference type="Pfam" id="PF14706"/>
    </source>
</evidence>
<dbReference type="PANTHER" id="PTHR37319:SF1">
    <property type="entry name" value="TRANSPOSASE TN5 DIMERISATION DOMAIN-CONTAINING PROTEIN"/>
    <property type="match status" value="1"/>
</dbReference>
<dbReference type="InterPro" id="IPR047768">
    <property type="entry name" value="Tn5p-like"/>
</dbReference>
<evidence type="ECO:0000313" key="4">
    <source>
        <dbReference type="EMBL" id="KFA91406.1"/>
    </source>
</evidence>
<evidence type="ECO:0000259" key="2">
    <source>
        <dbReference type="Pfam" id="PF02281"/>
    </source>
</evidence>
<dbReference type="AlphaFoldDB" id="A0A084SSH1"/>
<dbReference type="EMBL" id="JPMI01000142">
    <property type="protein sequence ID" value="KFA91406.1"/>
    <property type="molecule type" value="Genomic_DNA"/>
</dbReference>
<proteinExistence type="predicted"/>
<dbReference type="Proteomes" id="UP000028547">
    <property type="component" value="Unassembled WGS sequence"/>
</dbReference>
<evidence type="ECO:0000256" key="1">
    <source>
        <dbReference type="SAM" id="MobiDB-lite"/>
    </source>
</evidence>
<dbReference type="InterPro" id="IPR003201">
    <property type="entry name" value="Transposase_Tn5"/>
</dbReference>
<dbReference type="InterPro" id="IPR038215">
    <property type="entry name" value="TN5-like_N_sf"/>
</dbReference>
<organism evidence="4 5">
    <name type="scientific">Archangium violaceum Cb vi76</name>
    <dbReference type="NCBI Taxonomy" id="1406225"/>
    <lineage>
        <taxon>Bacteria</taxon>
        <taxon>Pseudomonadati</taxon>
        <taxon>Myxococcota</taxon>
        <taxon>Myxococcia</taxon>
        <taxon>Myxococcales</taxon>
        <taxon>Cystobacterineae</taxon>
        <taxon>Archangiaceae</taxon>
        <taxon>Archangium</taxon>
    </lineage>
</organism>
<dbReference type="Gene3D" id="1.10.740.10">
    <property type="entry name" value="Transferase Inhibitor Protein From Tn5, Chain"/>
    <property type="match status" value="1"/>
</dbReference>
<reference evidence="4 5" key="1">
    <citation type="submission" date="2014-07" db="EMBL/GenBank/DDBJ databases">
        <title>Draft Genome Sequence of Gephyronic Acid Producer, Cystobacter violaceus Strain Cb vi76.</title>
        <authorList>
            <person name="Stevens D.C."/>
            <person name="Young J."/>
            <person name="Carmichael R."/>
            <person name="Tan J."/>
            <person name="Taylor R.E."/>
        </authorList>
    </citation>
    <scope>NUCLEOTIDE SEQUENCE [LARGE SCALE GENOMIC DNA]</scope>
    <source>
        <strain evidence="4 5">Cb vi76</strain>
    </source>
</reference>
<feature type="compositionally biased region" description="Basic residues" evidence="1">
    <location>
        <begin position="149"/>
        <end position="167"/>
    </location>
</feature>
<protein>
    <recommendedName>
        <fullName evidence="6">Transposase</fullName>
    </recommendedName>
</protein>
<dbReference type="NCBIfam" id="NF033590">
    <property type="entry name" value="transpos_IS4_3"/>
    <property type="match status" value="1"/>
</dbReference>
<comment type="caution">
    <text evidence="4">The sequence shown here is derived from an EMBL/GenBank/DDBJ whole genome shotgun (WGS) entry which is preliminary data.</text>
</comment>
<gene>
    <name evidence="4" type="ORF">Q664_21550</name>
</gene>
<sequence length="479" mass="53223">MESGQQLEGILERELAGSHLGHKARHKRLLRIGQAMSKAASASFPRQFAKNEAGLKGAYRFFANPEVTPEGILEGHIAATRERCKARGKVLCIQDTTDLIFKHEVEGAGRINQLPKVRGLWVHTTLAVDAATHEVMGVLGQMVWARPDKPKKKKKKKETAAQRKKRPRESQRWGEAAYRVSDVLEQVPPEERPQVVHVLDAEGDIFETLEVIEALGDSFVIRVTRNRLLAPPPGQEGMDAEREYLLDTVAGAPVLGHKVVQVPGRPGQTARQAVLEIRACRVRVRPPLNRGRAGQPLELNVVLAREAQPPQGQKPLNWCLVTGEPIETLQQCLQVVEAYEGRWLVEELHMGFKSGCGTEARRLQHGTRLSNFLALATILAFSMLSLRDAARRLEPPPASEHLSEVQLQLLGDMCPELPPTPNAYEALRAIALLGGFIGRKGDGEPGWRTLWRGWEMLQQAETTYRLLLHRLTPPLADSG</sequence>
<dbReference type="InterPro" id="IPR012337">
    <property type="entry name" value="RNaseH-like_sf"/>
</dbReference>
<accession>A0A084SSH1</accession>
<evidence type="ECO:0000313" key="5">
    <source>
        <dbReference type="Proteomes" id="UP000028547"/>
    </source>
</evidence>
<dbReference type="InterPro" id="IPR014735">
    <property type="entry name" value="Transposase_Tn5-like_N"/>
</dbReference>
<dbReference type="InterPro" id="IPR054836">
    <property type="entry name" value="Tn5_transposase"/>
</dbReference>
<feature type="domain" description="Transposase Tn5 dimerisation" evidence="2">
    <location>
        <begin position="421"/>
        <end position="455"/>
    </location>
</feature>
<feature type="region of interest" description="Disordered" evidence="1">
    <location>
        <begin position="146"/>
        <end position="174"/>
    </location>
</feature>
<feature type="domain" description="Transposase Tn5-like N-terminal" evidence="3">
    <location>
        <begin position="11"/>
        <end position="67"/>
    </location>
</feature>
<dbReference type="Pfam" id="PF14706">
    <property type="entry name" value="Tnp_DNA_bind"/>
    <property type="match status" value="1"/>
</dbReference>